<keyword evidence="6 7" id="KW-0472">Membrane</keyword>
<name>A0A6M1REP8_9GAMM</name>
<organism evidence="9 10">
    <name type="scientific">Grimontia sedimenti</name>
    <dbReference type="NCBI Taxonomy" id="2711294"/>
    <lineage>
        <taxon>Bacteria</taxon>
        <taxon>Pseudomonadati</taxon>
        <taxon>Pseudomonadota</taxon>
        <taxon>Gammaproteobacteria</taxon>
        <taxon>Vibrionales</taxon>
        <taxon>Vibrionaceae</taxon>
        <taxon>Grimontia</taxon>
    </lineage>
</organism>
<dbReference type="EMBL" id="JAALDL010000011">
    <property type="protein sequence ID" value="NGN98810.1"/>
    <property type="molecule type" value="Genomic_DNA"/>
</dbReference>
<evidence type="ECO:0000313" key="9">
    <source>
        <dbReference type="EMBL" id="NGN98810.1"/>
    </source>
</evidence>
<comment type="caution">
    <text evidence="9">The sequence shown here is derived from an EMBL/GenBank/DDBJ whole genome shotgun (WGS) entry which is preliminary data.</text>
</comment>
<feature type="transmembrane region" description="Helical" evidence="7">
    <location>
        <begin position="141"/>
        <end position="162"/>
    </location>
</feature>
<proteinExistence type="inferred from homology"/>
<gene>
    <name evidence="9" type="ORF">G5S52_14505</name>
</gene>
<feature type="transmembrane region" description="Helical" evidence="7">
    <location>
        <begin position="108"/>
        <end position="129"/>
    </location>
</feature>
<sequence length="278" mass="30933">MNYRSMQTLLLALMVVLAAVWMAPLMWMFSLSFQPNELLARDTGHTLYGLLPFPFTLDNYKALFELGKTPGWFLNSVIVSGLTTLLVLAISSMAGYAFSRIPFFGKHALYALVLAGLVVPEQAIFIPLYTFFADLGWHNTYAALILPRVALPIGVFMMTQFFSDVPNELEEAAKLEGVSPFQAFWYVYLPLARPVLTTLGIITFLYSWNDYLWPLVSAQQPDMFTITVGLASIQSNFAQSEGLGRLMASGVFASLPVIIAYLIFQKHIIQGFALGGEK</sequence>
<evidence type="ECO:0000256" key="5">
    <source>
        <dbReference type="ARBA" id="ARBA00022989"/>
    </source>
</evidence>
<evidence type="ECO:0000259" key="8">
    <source>
        <dbReference type="PROSITE" id="PS50928"/>
    </source>
</evidence>
<feature type="transmembrane region" description="Helical" evidence="7">
    <location>
        <begin position="246"/>
        <end position="264"/>
    </location>
</feature>
<dbReference type="InterPro" id="IPR035906">
    <property type="entry name" value="MetI-like_sf"/>
</dbReference>
<comment type="similarity">
    <text evidence="7">Belongs to the binding-protein-dependent transport system permease family.</text>
</comment>
<evidence type="ECO:0000256" key="4">
    <source>
        <dbReference type="ARBA" id="ARBA00022692"/>
    </source>
</evidence>
<keyword evidence="3" id="KW-1003">Cell membrane</keyword>
<dbReference type="PANTHER" id="PTHR43744">
    <property type="entry name" value="ABC TRANSPORTER PERMEASE PROTEIN MG189-RELATED-RELATED"/>
    <property type="match status" value="1"/>
</dbReference>
<feature type="domain" description="ABC transmembrane type-1" evidence="8">
    <location>
        <begin position="73"/>
        <end position="264"/>
    </location>
</feature>
<keyword evidence="5 7" id="KW-1133">Transmembrane helix</keyword>
<dbReference type="AlphaFoldDB" id="A0A6M1REP8"/>
<evidence type="ECO:0000256" key="7">
    <source>
        <dbReference type="RuleBase" id="RU363032"/>
    </source>
</evidence>
<comment type="subcellular location">
    <subcellularLocation>
        <location evidence="1 7">Cell membrane</location>
        <topology evidence="1 7">Multi-pass membrane protein</topology>
    </subcellularLocation>
</comment>
<dbReference type="PROSITE" id="PS50928">
    <property type="entry name" value="ABC_TM1"/>
    <property type="match status" value="1"/>
</dbReference>
<evidence type="ECO:0000256" key="6">
    <source>
        <dbReference type="ARBA" id="ARBA00023136"/>
    </source>
</evidence>
<feature type="transmembrane region" description="Helical" evidence="7">
    <location>
        <begin position="72"/>
        <end position="96"/>
    </location>
</feature>
<accession>A0A6M1REP8</accession>
<dbReference type="GO" id="GO:0005886">
    <property type="term" value="C:plasma membrane"/>
    <property type="evidence" value="ECO:0007669"/>
    <property type="project" value="UniProtKB-SubCell"/>
</dbReference>
<dbReference type="Pfam" id="PF00528">
    <property type="entry name" value="BPD_transp_1"/>
    <property type="match status" value="1"/>
</dbReference>
<evidence type="ECO:0000313" key="10">
    <source>
        <dbReference type="Proteomes" id="UP000473008"/>
    </source>
</evidence>
<dbReference type="Proteomes" id="UP000473008">
    <property type="component" value="Unassembled WGS sequence"/>
</dbReference>
<evidence type="ECO:0000256" key="2">
    <source>
        <dbReference type="ARBA" id="ARBA00022448"/>
    </source>
</evidence>
<keyword evidence="10" id="KW-1185">Reference proteome</keyword>
<dbReference type="CDD" id="cd06261">
    <property type="entry name" value="TM_PBP2"/>
    <property type="match status" value="1"/>
</dbReference>
<reference evidence="9 10" key="1">
    <citation type="submission" date="2020-02" db="EMBL/GenBank/DDBJ databases">
        <title>The draft genome of Grimontia sedimenta sp. nov., isolated from benthic sediments near coral reefs south of Kuwait.</title>
        <authorList>
            <person name="Mahmoud H.M."/>
            <person name="Jose L."/>
            <person name="Eapen S."/>
        </authorList>
    </citation>
    <scope>NUCLEOTIDE SEQUENCE [LARGE SCALE GENOMIC DNA]</scope>
    <source>
        <strain evidence="9 10">S25</strain>
    </source>
</reference>
<dbReference type="SUPFAM" id="SSF161098">
    <property type="entry name" value="MetI-like"/>
    <property type="match status" value="1"/>
</dbReference>
<dbReference type="InterPro" id="IPR000515">
    <property type="entry name" value="MetI-like"/>
</dbReference>
<dbReference type="RefSeq" id="WP_165015071.1">
    <property type="nucleotide sequence ID" value="NZ_JAALDL010000011.1"/>
</dbReference>
<keyword evidence="2 7" id="KW-0813">Transport</keyword>
<dbReference type="GO" id="GO:0055085">
    <property type="term" value="P:transmembrane transport"/>
    <property type="evidence" value="ECO:0007669"/>
    <property type="project" value="InterPro"/>
</dbReference>
<dbReference type="PANTHER" id="PTHR43744:SF12">
    <property type="entry name" value="ABC TRANSPORTER PERMEASE PROTEIN MG189-RELATED"/>
    <property type="match status" value="1"/>
</dbReference>
<keyword evidence="4 7" id="KW-0812">Transmembrane</keyword>
<evidence type="ECO:0000256" key="1">
    <source>
        <dbReference type="ARBA" id="ARBA00004651"/>
    </source>
</evidence>
<evidence type="ECO:0000256" key="3">
    <source>
        <dbReference type="ARBA" id="ARBA00022475"/>
    </source>
</evidence>
<protein>
    <submittedName>
        <fullName evidence="9">Carbohydrate ABC transporter permease</fullName>
    </submittedName>
</protein>
<dbReference type="Gene3D" id="1.10.3720.10">
    <property type="entry name" value="MetI-like"/>
    <property type="match status" value="1"/>
</dbReference>
<feature type="transmembrane region" description="Helical" evidence="7">
    <location>
        <begin position="183"/>
        <end position="206"/>
    </location>
</feature>